<feature type="region of interest" description="Disordered" evidence="1">
    <location>
        <begin position="518"/>
        <end position="545"/>
    </location>
</feature>
<dbReference type="Proteomes" id="UP000041254">
    <property type="component" value="Unassembled WGS sequence"/>
</dbReference>
<protein>
    <submittedName>
        <fullName evidence="2">Uncharacterized protein</fullName>
    </submittedName>
</protein>
<dbReference type="InParanoid" id="A0A0G4ESD4"/>
<evidence type="ECO:0000256" key="1">
    <source>
        <dbReference type="SAM" id="MobiDB-lite"/>
    </source>
</evidence>
<feature type="region of interest" description="Disordered" evidence="1">
    <location>
        <begin position="630"/>
        <end position="667"/>
    </location>
</feature>
<feature type="compositionally biased region" description="Polar residues" evidence="1">
    <location>
        <begin position="652"/>
        <end position="664"/>
    </location>
</feature>
<sequence length="733" mass="80009">MSRPAAPHTTQPPIAAEVEHRLQLENEPSFISVKWVGGGTSGEVVHGKWKGRPTAFKVFKLDQHGRIDARQESSRLNHIKVADEPQLWRSSVPFPMPYADAPIRGQLTMAGQKPRDRLVVPMEYLDTPPYLTLTGLIRTGFNVPSIAKNYPNTNSEDEIERQDERIDVAGRLLELLAVMLVVVRAHRAAYALGFVCTDHVTSDTFLHVDLVEAVKWDKVADLPGSIPTIGKLVDTIAVVLLTTPLPPLPPLPPTPSFLGDSIATVPFRYERRIEVSQFPTGKPFQESPEVAVYAVEDYKQKGLLSDLFGNNRQREIDDIVKAEEALLARWRPLGLVVSDSGGQGGSGEACVIGRPTSTFNLGMCLQTLFRGETLLDWSCGVAAPEEVTETEAQKADRERSECAAGKKALFEWEKTLADICDDKGYPVLREGVESLRERADREEGMQWLAEVLDPIASLSRKAISTHPADRGHPEDLENAVLAGLQRLRTVIVRLNAECANCMAAAAHDTAQEDLSVPAATDQREPALQREDLEPMPAGTAADERQVDPDGRLSSIAFVALSLPMTELADKCRREPAERRMALVHEHKQQIVDYITYVEGHHTAGRLRPHMCGVVVETMMALIKAGGLYAPPTPAPPQGPPPAPAGGSPCRPQQTSNHSRTSPQVASGGGSMCSVTAFSCLQPRASSRPVPHPPFCPALAPQPAAVQPRPPSSHVKRRLRGGGSCGRKPWGRVW</sequence>
<accession>A0A0G4ESD4</accession>
<dbReference type="AlphaFoldDB" id="A0A0G4ESD4"/>
<feature type="compositionally biased region" description="Pro residues" evidence="1">
    <location>
        <begin position="630"/>
        <end position="643"/>
    </location>
</feature>
<feature type="region of interest" description="Disordered" evidence="1">
    <location>
        <begin position="699"/>
        <end position="733"/>
    </location>
</feature>
<proteinExistence type="predicted"/>
<organism evidence="2 3">
    <name type="scientific">Vitrella brassicaformis (strain CCMP3155)</name>
    <dbReference type="NCBI Taxonomy" id="1169540"/>
    <lineage>
        <taxon>Eukaryota</taxon>
        <taxon>Sar</taxon>
        <taxon>Alveolata</taxon>
        <taxon>Colpodellida</taxon>
        <taxon>Vitrellaceae</taxon>
        <taxon>Vitrella</taxon>
    </lineage>
</organism>
<gene>
    <name evidence="2" type="ORF">Vbra_13035</name>
</gene>
<evidence type="ECO:0000313" key="3">
    <source>
        <dbReference type="Proteomes" id="UP000041254"/>
    </source>
</evidence>
<reference evidence="2 3" key="1">
    <citation type="submission" date="2014-11" db="EMBL/GenBank/DDBJ databases">
        <authorList>
            <person name="Zhu J."/>
            <person name="Qi W."/>
            <person name="Song R."/>
        </authorList>
    </citation>
    <scope>NUCLEOTIDE SEQUENCE [LARGE SCALE GENOMIC DNA]</scope>
</reference>
<dbReference type="VEuPathDB" id="CryptoDB:Vbra_13035"/>
<name>A0A0G4ESD4_VITBC</name>
<evidence type="ECO:0000313" key="2">
    <source>
        <dbReference type="EMBL" id="CEM00900.1"/>
    </source>
</evidence>
<dbReference type="EMBL" id="CDMY01000301">
    <property type="protein sequence ID" value="CEM00900.1"/>
    <property type="molecule type" value="Genomic_DNA"/>
</dbReference>
<feature type="compositionally biased region" description="Basic and acidic residues" evidence="1">
    <location>
        <begin position="521"/>
        <end position="532"/>
    </location>
</feature>
<keyword evidence="3" id="KW-1185">Reference proteome</keyword>